<reference evidence="2 3" key="1">
    <citation type="submission" date="2011-11" db="EMBL/GenBank/DDBJ databases">
        <title>Complete genome sequence of thermophilic Geobacillus thermoleovorans CCB_US3_UF5.</title>
        <authorList>
            <person name="Muhd Sakaff M.K.L."/>
            <person name="Abdul Rahman A.Y."/>
            <person name="Saito J.A."/>
            <person name="Hou S."/>
            <person name="Alam M."/>
        </authorList>
    </citation>
    <scope>NUCLEOTIDE SEQUENCE [LARGE SCALE GENOMIC DNA]</scope>
    <source>
        <strain evidence="2 3">CCB_US3_UF5</strain>
    </source>
</reference>
<evidence type="ECO:0000313" key="2">
    <source>
        <dbReference type="EMBL" id="AEV18885.1"/>
    </source>
</evidence>
<proteinExistence type="predicted"/>
<organism evidence="2 3">
    <name type="scientific">Geobacillus thermoleovorans CCB_US3_UF5</name>
    <dbReference type="NCBI Taxonomy" id="1111068"/>
    <lineage>
        <taxon>Bacteria</taxon>
        <taxon>Bacillati</taxon>
        <taxon>Bacillota</taxon>
        <taxon>Bacilli</taxon>
        <taxon>Bacillales</taxon>
        <taxon>Anoxybacillaceae</taxon>
        <taxon>Geobacillus</taxon>
        <taxon>Geobacillus thermoleovorans group</taxon>
    </lineage>
</organism>
<feature type="compositionally biased region" description="Basic and acidic residues" evidence="1">
    <location>
        <begin position="1"/>
        <end position="19"/>
    </location>
</feature>
<feature type="region of interest" description="Disordered" evidence="1">
    <location>
        <begin position="1"/>
        <end position="37"/>
    </location>
</feature>
<keyword evidence="3" id="KW-1185">Reference proteome</keyword>
<evidence type="ECO:0000313" key="3">
    <source>
        <dbReference type="Proteomes" id="UP000005636"/>
    </source>
</evidence>
<dbReference type="EMBL" id="CP003125">
    <property type="protein sequence ID" value="AEV18885.1"/>
    <property type="molecule type" value="Genomic_DNA"/>
</dbReference>
<dbReference type="Proteomes" id="UP000005636">
    <property type="component" value="Chromosome"/>
</dbReference>
<accession>A0ABM5MGV9</accession>
<name>A0ABM5MGV9_GEOTH</name>
<gene>
    <name evidence="2" type="ORF">GTCCBUS3UF5_15720</name>
</gene>
<sequence length="37" mass="4173">MESDDQRNPRKPVKNDDVRQIGGFVEKGEPISQGFPT</sequence>
<protein>
    <submittedName>
        <fullName evidence="2">Uncharacterized protein</fullName>
    </submittedName>
</protein>
<evidence type="ECO:0000256" key="1">
    <source>
        <dbReference type="SAM" id="MobiDB-lite"/>
    </source>
</evidence>